<name>A0A8H3P1Z3_9EURO</name>
<sequence length="149" mass="17023">MDGVRLIFENIWAKASKADAVAYKQITSAINALNSFTNGVRSGPNSQYNDTAESFLVQDQNRIIAHFNRPPGVEDDERQQRRFRAEWQPLLRYVLIAVVNGSARCNAYFKHLGRELEHILPMEDLESARFYIRGCSLDLKNLSSCDVRC</sequence>
<proteinExistence type="predicted"/>
<protein>
    <submittedName>
        <fullName evidence="1">Uncharacterized protein</fullName>
    </submittedName>
</protein>
<comment type="caution">
    <text evidence="1">The sequence shown here is derived from an EMBL/GenBank/DDBJ whole genome shotgun (WGS) entry which is preliminary data.</text>
</comment>
<accession>A0A8H3P1Z3</accession>
<dbReference type="AlphaFoldDB" id="A0A8H3P1Z3"/>
<gene>
    <name evidence="1" type="ORF">IFM46972_06955</name>
</gene>
<evidence type="ECO:0000313" key="1">
    <source>
        <dbReference type="EMBL" id="GFF42690.1"/>
    </source>
</evidence>
<reference evidence="1 2" key="1">
    <citation type="submission" date="2020-01" db="EMBL/GenBank/DDBJ databases">
        <title>Draft genome sequence of Aspergillus udagawae IFM 46972.</title>
        <authorList>
            <person name="Takahashi H."/>
            <person name="Yaguchi T."/>
        </authorList>
    </citation>
    <scope>NUCLEOTIDE SEQUENCE [LARGE SCALE GENOMIC DNA]</scope>
    <source>
        <strain evidence="1 2">IFM 46972</strain>
    </source>
</reference>
<dbReference type="EMBL" id="BLKC01000050">
    <property type="protein sequence ID" value="GFF42690.1"/>
    <property type="molecule type" value="Genomic_DNA"/>
</dbReference>
<dbReference type="Proteomes" id="UP000465221">
    <property type="component" value="Unassembled WGS sequence"/>
</dbReference>
<organism evidence="1 2">
    <name type="scientific">Aspergillus udagawae</name>
    <dbReference type="NCBI Taxonomy" id="91492"/>
    <lineage>
        <taxon>Eukaryota</taxon>
        <taxon>Fungi</taxon>
        <taxon>Dikarya</taxon>
        <taxon>Ascomycota</taxon>
        <taxon>Pezizomycotina</taxon>
        <taxon>Eurotiomycetes</taxon>
        <taxon>Eurotiomycetidae</taxon>
        <taxon>Eurotiales</taxon>
        <taxon>Aspergillaceae</taxon>
        <taxon>Aspergillus</taxon>
        <taxon>Aspergillus subgen. Fumigati</taxon>
    </lineage>
</organism>
<evidence type="ECO:0000313" key="2">
    <source>
        <dbReference type="Proteomes" id="UP000465221"/>
    </source>
</evidence>